<gene>
    <name evidence="1" type="ORF">SAMN05421544_1282</name>
</gene>
<dbReference type="EMBL" id="FNAS01000028">
    <property type="protein sequence ID" value="SDE79516.1"/>
    <property type="molecule type" value="Genomic_DNA"/>
</dbReference>
<dbReference type="AlphaFoldDB" id="A0A1G7FUG4"/>
<dbReference type="Proteomes" id="UP000198517">
    <property type="component" value="Unassembled WGS sequence"/>
</dbReference>
<dbReference type="OrthoDB" id="765218at2"/>
<evidence type="ECO:0000313" key="1">
    <source>
        <dbReference type="EMBL" id="SDE79516.1"/>
    </source>
</evidence>
<accession>A0A1G7FUG4</accession>
<protein>
    <submittedName>
        <fullName evidence="1">Uncharacterized protein</fullName>
    </submittedName>
</protein>
<sequence length="117" mass="13774">MEIIDFKTPEFILAEIPIKDGSFNDKRLWVYCPSALSLMEFVCGNDFEAVPINFFTKKEYINTDGVAEEWGIAFTQNNCEATEVDEQALVERAWKFFKSYLEWEDRHIDEERVSKMN</sequence>
<reference evidence="1 2" key="1">
    <citation type="submission" date="2016-10" db="EMBL/GenBank/DDBJ databases">
        <authorList>
            <person name="de Groot N.N."/>
        </authorList>
    </citation>
    <scope>NUCLEOTIDE SEQUENCE [LARGE SCALE GENOMIC DNA]</scope>
    <source>
        <strain evidence="1 2">DSM 24015</strain>
    </source>
</reference>
<dbReference type="RefSeq" id="WP_092738061.1">
    <property type="nucleotide sequence ID" value="NZ_FNAS01000028.1"/>
</dbReference>
<organism evidence="1 2">
    <name type="scientific">Riemerella columbipharyngis</name>
    <dbReference type="NCBI Taxonomy" id="1071918"/>
    <lineage>
        <taxon>Bacteria</taxon>
        <taxon>Pseudomonadati</taxon>
        <taxon>Bacteroidota</taxon>
        <taxon>Flavobacteriia</taxon>
        <taxon>Flavobacteriales</taxon>
        <taxon>Weeksellaceae</taxon>
        <taxon>Riemerella</taxon>
    </lineage>
</organism>
<proteinExistence type="predicted"/>
<evidence type="ECO:0000313" key="2">
    <source>
        <dbReference type="Proteomes" id="UP000198517"/>
    </source>
</evidence>
<dbReference type="STRING" id="1071918.SAMN05421544_1282"/>
<name>A0A1G7FUG4_9FLAO</name>
<keyword evidence="2" id="KW-1185">Reference proteome</keyword>